<dbReference type="GO" id="GO:0033765">
    <property type="term" value="F:steroid dehydrogenase activity, acting on the CH-CH group of donors"/>
    <property type="evidence" value="ECO:0007669"/>
    <property type="project" value="UniProtKB-ARBA"/>
</dbReference>
<evidence type="ECO:0000259" key="5">
    <source>
        <dbReference type="Pfam" id="PF00890"/>
    </source>
</evidence>
<dbReference type="Gene3D" id="3.50.50.60">
    <property type="entry name" value="FAD/NAD(P)-binding domain"/>
    <property type="match status" value="2"/>
</dbReference>
<evidence type="ECO:0000313" key="6">
    <source>
        <dbReference type="EMBL" id="ANZ68425.1"/>
    </source>
</evidence>
<gene>
    <name evidence="6" type="ORF">AYR63_07735</name>
</gene>
<accession>A0A1B2J294</accession>
<organism evidence="6 7">
    <name type="scientific">Secundilactobacillus paracollinoides</name>
    <dbReference type="NCBI Taxonomy" id="240427"/>
    <lineage>
        <taxon>Bacteria</taxon>
        <taxon>Bacillati</taxon>
        <taxon>Bacillota</taxon>
        <taxon>Bacilli</taxon>
        <taxon>Lactobacillales</taxon>
        <taxon>Lactobacillaceae</taxon>
        <taxon>Secundilactobacillus</taxon>
    </lineage>
</organism>
<dbReference type="Pfam" id="PF00890">
    <property type="entry name" value="FAD_binding_2"/>
    <property type="match status" value="1"/>
</dbReference>
<dbReference type="PANTHER" id="PTHR43400:SF10">
    <property type="entry name" value="3-OXOSTEROID 1-DEHYDROGENASE"/>
    <property type="match status" value="1"/>
</dbReference>
<dbReference type="PANTHER" id="PTHR43400">
    <property type="entry name" value="FUMARATE REDUCTASE"/>
    <property type="match status" value="1"/>
</dbReference>
<name>A0A1B2J294_9LACO</name>
<evidence type="ECO:0000256" key="1">
    <source>
        <dbReference type="ARBA" id="ARBA00001974"/>
    </source>
</evidence>
<dbReference type="InterPro" id="IPR050315">
    <property type="entry name" value="FAD-oxidoreductase_2"/>
</dbReference>
<dbReference type="SUPFAM" id="SSF56425">
    <property type="entry name" value="Succinate dehydrogenase/fumarate reductase flavoprotein, catalytic domain"/>
    <property type="match status" value="1"/>
</dbReference>
<keyword evidence="7" id="KW-1185">Reference proteome</keyword>
<keyword evidence="2" id="KW-0285">Flavoprotein</keyword>
<comment type="cofactor">
    <cofactor evidence="1">
        <name>FAD</name>
        <dbReference type="ChEBI" id="CHEBI:57692"/>
    </cofactor>
</comment>
<keyword evidence="3" id="KW-0274">FAD</keyword>
<evidence type="ECO:0000256" key="2">
    <source>
        <dbReference type="ARBA" id="ARBA00022630"/>
    </source>
</evidence>
<evidence type="ECO:0000256" key="4">
    <source>
        <dbReference type="ARBA" id="ARBA00023002"/>
    </source>
</evidence>
<dbReference type="Proteomes" id="UP000093267">
    <property type="component" value="Chromosome"/>
</dbReference>
<proteinExistence type="predicted"/>
<dbReference type="GO" id="GO:0008202">
    <property type="term" value="P:steroid metabolic process"/>
    <property type="evidence" value="ECO:0007669"/>
    <property type="project" value="UniProtKB-ARBA"/>
</dbReference>
<feature type="domain" description="FAD-dependent oxidoreductase 2 FAD-binding" evidence="5">
    <location>
        <begin position="2"/>
        <end position="448"/>
    </location>
</feature>
<dbReference type="SUPFAM" id="SSF51905">
    <property type="entry name" value="FAD/NAD(P)-binding domain"/>
    <property type="match status" value="1"/>
</dbReference>
<dbReference type="AlphaFoldDB" id="A0A1B2J294"/>
<dbReference type="InterPro" id="IPR027477">
    <property type="entry name" value="Succ_DH/fumarate_Rdtase_cat_sf"/>
</dbReference>
<dbReference type="InterPro" id="IPR036188">
    <property type="entry name" value="FAD/NAD-bd_sf"/>
</dbReference>
<evidence type="ECO:0000313" key="7">
    <source>
        <dbReference type="Proteomes" id="UP000093267"/>
    </source>
</evidence>
<protein>
    <submittedName>
        <fullName evidence="6">Succinate dehydrogenase</fullName>
    </submittedName>
</protein>
<evidence type="ECO:0000256" key="3">
    <source>
        <dbReference type="ARBA" id="ARBA00022827"/>
    </source>
</evidence>
<sequence>MIGAGPAGLAAAVAAGEHGLKTVVFEKNGVAGGTANMGMGPLGIDTDIQRQGFNDISVPEALEEHMTYTHYRVDEDLVQTYFNLSADTIKWLQDMGVQFAGAFKYFKESNATWHVVQPDDGSQPGPGAAADMNKHLKARAEKLGATFYLETPATSITTADGKITGITAQANNGQQYAVTASAVLVATGGFGSSKQMLHDELGLNLNEDFFTFNVPGIEGDGLRMMWQAGANKDTTSETVETIYLLPDNFQYFNSDAALRQPNLLINQRGDRFMNEGDMGNTTYTGNALRLQPGNYGYCVMDQSLLDDYKANGPAIADIVHPASCFDDAEGEIEKAQANNYEGIIVADTLSELAEKLGINETKLQQTIDDYNQLCVQNLDTQFHKPAKFLKPIRGNGCYIVGKYFTGAYSTLGGIRTNKFGEVYADATHAVPGLYSAGQDANTIYGDSYNFTLPGNSMGFAVNSGRMAANGIAAYLNERSSKAAVKV</sequence>
<reference evidence="6 7" key="1">
    <citation type="submission" date="2016-03" db="EMBL/GenBank/DDBJ databases">
        <title>Pediococcus and Lactobacillus from brewery environment - whole genome sequencing and assembly.</title>
        <authorList>
            <person name="Behr J."/>
            <person name="Geissler A.J."/>
            <person name="Vogel R.F."/>
        </authorList>
    </citation>
    <scope>NUCLEOTIDE SEQUENCE [LARGE SCALE GENOMIC DNA]</scope>
    <source>
        <strain evidence="6 7">TMW 1.1995</strain>
    </source>
</reference>
<dbReference type="Gene3D" id="3.90.700.10">
    <property type="entry name" value="Succinate dehydrogenase/fumarate reductase flavoprotein, catalytic domain"/>
    <property type="match status" value="1"/>
</dbReference>
<dbReference type="InterPro" id="IPR003953">
    <property type="entry name" value="FAD-dep_OxRdtase_2_FAD-bd"/>
</dbReference>
<keyword evidence="4" id="KW-0560">Oxidoreductase</keyword>
<dbReference type="EMBL" id="CP014924">
    <property type="protein sequence ID" value="ANZ68425.1"/>
    <property type="molecule type" value="Genomic_DNA"/>
</dbReference>